<protein>
    <recommendedName>
        <fullName evidence="4">F-box domain-containing protein</fullName>
    </recommendedName>
</protein>
<evidence type="ECO:0000313" key="3">
    <source>
        <dbReference type="Proteomes" id="UP001271007"/>
    </source>
</evidence>
<reference evidence="2" key="1">
    <citation type="submission" date="2023-04" db="EMBL/GenBank/DDBJ databases">
        <title>Black Yeasts Isolated from many extreme environments.</title>
        <authorList>
            <person name="Coleine C."/>
            <person name="Stajich J.E."/>
            <person name="Selbmann L."/>
        </authorList>
    </citation>
    <scope>NUCLEOTIDE SEQUENCE</scope>
    <source>
        <strain evidence="2">CCFEE 5312</strain>
    </source>
</reference>
<dbReference type="Proteomes" id="UP001271007">
    <property type="component" value="Unassembled WGS sequence"/>
</dbReference>
<dbReference type="AlphaFoldDB" id="A0AAJ0GII3"/>
<proteinExistence type="predicted"/>
<gene>
    <name evidence="2" type="ORF">LTR09_001279</name>
</gene>
<comment type="caution">
    <text evidence="2">The sequence shown here is derived from an EMBL/GenBank/DDBJ whole genome shotgun (WGS) entry which is preliminary data.</text>
</comment>
<evidence type="ECO:0008006" key="4">
    <source>
        <dbReference type="Google" id="ProtNLM"/>
    </source>
</evidence>
<feature type="compositionally biased region" description="Acidic residues" evidence="1">
    <location>
        <begin position="331"/>
        <end position="349"/>
    </location>
</feature>
<feature type="region of interest" description="Disordered" evidence="1">
    <location>
        <begin position="311"/>
        <end position="349"/>
    </location>
</feature>
<accession>A0AAJ0GII3</accession>
<evidence type="ECO:0000313" key="2">
    <source>
        <dbReference type="EMBL" id="KAK3058201.1"/>
    </source>
</evidence>
<sequence length="349" mass="38878">MNTTTQHTPTVEIEELVPTTVATDDTTTTACSRVLNTVELLEKILLELPCRQVFGSKKVARLWTDTIAGSLRLQIALCLKPLALHPAYRSRGEAPDQTAAPASTRRRIDAIDGSEDTLVWSLQFFNAHCHESGSADEFCGKVCTLALSRTAVVNPLLTDSFGFADHRRSTWEICENLPSVSEIARSLPKDMFLTQPPVSEVLVLMEVSCVCSTTTRYQAKSGVKRRLDDACVRAARRNWYAQHEEGKVWLRRQIALQNAKGVTAQDLFDCHGRVTGVRRVFEGFSAAEDAWNISIELVLSGERELRYAVRKLSKDEKSDEDKRNGGHEEDSSGSEEESDEEWDSDGEGE</sequence>
<name>A0AAJ0GII3_9PEZI</name>
<dbReference type="EMBL" id="JAWDJX010000002">
    <property type="protein sequence ID" value="KAK3058201.1"/>
    <property type="molecule type" value="Genomic_DNA"/>
</dbReference>
<organism evidence="2 3">
    <name type="scientific">Extremus antarcticus</name>
    <dbReference type="NCBI Taxonomy" id="702011"/>
    <lineage>
        <taxon>Eukaryota</taxon>
        <taxon>Fungi</taxon>
        <taxon>Dikarya</taxon>
        <taxon>Ascomycota</taxon>
        <taxon>Pezizomycotina</taxon>
        <taxon>Dothideomycetes</taxon>
        <taxon>Dothideomycetidae</taxon>
        <taxon>Mycosphaerellales</taxon>
        <taxon>Extremaceae</taxon>
        <taxon>Extremus</taxon>
    </lineage>
</organism>
<feature type="compositionally biased region" description="Basic and acidic residues" evidence="1">
    <location>
        <begin position="311"/>
        <end position="330"/>
    </location>
</feature>
<evidence type="ECO:0000256" key="1">
    <source>
        <dbReference type="SAM" id="MobiDB-lite"/>
    </source>
</evidence>
<keyword evidence="3" id="KW-1185">Reference proteome</keyword>